<evidence type="ECO:0000313" key="2">
    <source>
        <dbReference type="Proteomes" id="UP000199087"/>
    </source>
</evidence>
<dbReference type="Proteomes" id="UP000199087">
    <property type="component" value="Unassembled WGS sequence"/>
</dbReference>
<dbReference type="STRING" id="1499688.BN000_04140"/>
<organism evidence="1 2">
    <name type="scientific">Neobacillus massiliamazoniensis</name>
    <dbReference type="NCBI Taxonomy" id="1499688"/>
    <lineage>
        <taxon>Bacteria</taxon>
        <taxon>Bacillati</taxon>
        <taxon>Bacillota</taxon>
        <taxon>Bacilli</taxon>
        <taxon>Bacillales</taxon>
        <taxon>Bacillaceae</taxon>
        <taxon>Neobacillus</taxon>
    </lineage>
</organism>
<keyword evidence="2" id="KW-1185">Reference proteome</keyword>
<gene>
    <name evidence="1" type="ORF">BN000_04140</name>
</gene>
<sequence>MGKEGPNIIKKVVTEMNLAEQKNNKNSFVQNASMEQLQLIPGIWVNGHCFWMQNQAEKVIYEEGLVMKVKQEQLHSRIRFSTVYVSNYSNQKKEVRILAMHQYPNPLGEQLTFVSPTDNRIFHLANKAVYMVNGQYNGIGMRDSTVMPQWNAFTDQIWSSLKRGTLKYQPMVKGLAASIFMEYLTIESHETKKMNTWTIWGMNKNEVQSIEKALLKNTLAFPFEK</sequence>
<dbReference type="EMBL" id="CVRB01000004">
    <property type="protein sequence ID" value="CRK84139.1"/>
    <property type="molecule type" value="Genomic_DNA"/>
</dbReference>
<proteinExistence type="predicted"/>
<name>A0A0U1P1J7_9BACI</name>
<reference evidence="2" key="1">
    <citation type="submission" date="2015-05" db="EMBL/GenBank/DDBJ databases">
        <authorList>
            <person name="Urmite Genomes"/>
        </authorList>
    </citation>
    <scope>NUCLEOTIDE SEQUENCE [LARGE SCALE GENOMIC DNA]</scope>
    <source>
        <strain evidence="2">LF1</strain>
    </source>
</reference>
<protein>
    <submittedName>
        <fullName evidence="1">Uncharacterized protein</fullName>
    </submittedName>
</protein>
<evidence type="ECO:0000313" key="1">
    <source>
        <dbReference type="EMBL" id="CRK84139.1"/>
    </source>
</evidence>
<accession>A0A0U1P1J7</accession>
<dbReference type="AlphaFoldDB" id="A0A0U1P1J7"/>